<dbReference type="OrthoDB" id="4062651at2759"/>
<comment type="caution">
    <text evidence="1">The sequence shown here is derived from an EMBL/GenBank/DDBJ whole genome shotgun (WGS) entry which is preliminary data.</text>
</comment>
<dbReference type="SUPFAM" id="SSF56112">
    <property type="entry name" value="Protein kinase-like (PK-like)"/>
    <property type="match status" value="1"/>
</dbReference>
<proteinExistence type="predicted"/>
<sequence length="138" mass="15041">MLKGKGSYYNLTSLNFLTFSLLKVNIACQSSGGAFSIIDKEMGDYPSDCVEKFLMLALRCCHDEPSSRPSIAEVVREVENIKSVYLEEHSIPSTSTNIEAQTDIVSVASSSVRTGVHSYSNYNASSLPNSDVHPIVPC</sequence>
<gene>
    <name evidence="1" type="ORF">ZOSMA_81G00040</name>
</gene>
<evidence type="ECO:0000313" key="1">
    <source>
        <dbReference type="EMBL" id="KMZ57788.1"/>
    </source>
</evidence>
<evidence type="ECO:0000313" key="2">
    <source>
        <dbReference type="Proteomes" id="UP000036987"/>
    </source>
</evidence>
<dbReference type="InterPro" id="IPR011009">
    <property type="entry name" value="Kinase-like_dom_sf"/>
</dbReference>
<dbReference type="Proteomes" id="UP000036987">
    <property type="component" value="Unassembled WGS sequence"/>
</dbReference>
<name>A0A0K9NMF5_ZOSMR</name>
<protein>
    <submittedName>
        <fullName evidence="1">Uncharacterized protein</fullName>
    </submittedName>
</protein>
<dbReference type="Gene3D" id="1.10.510.10">
    <property type="entry name" value="Transferase(Phosphotransferase) domain 1"/>
    <property type="match status" value="1"/>
</dbReference>
<dbReference type="OMA" id="NIACQSS"/>
<keyword evidence="2" id="KW-1185">Reference proteome</keyword>
<organism evidence="1 2">
    <name type="scientific">Zostera marina</name>
    <name type="common">Eelgrass</name>
    <dbReference type="NCBI Taxonomy" id="29655"/>
    <lineage>
        <taxon>Eukaryota</taxon>
        <taxon>Viridiplantae</taxon>
        <taxon>Streptophyta</taxon>
        <taxon>Embryophyta</taxon>
        <taxon>Tracheophyta</taxon>
        <taxon>Spermatophyta</taxon>
        <taxon>Magnoliopsida</taxon>
        <taxon>Liliopsida</taxon>
        <taxon>Zosteraceae</taxon>
        <taxon>Zostera</taxon>
    </lineage>
</organism>
<accession>A0A0K9NMF5</accession>
<dbReference type="EMBL" id="LFYR01002015">
    <property type="protein sequence ID" value="KMZ57788.1"/>
    <property type="molecule type" value="Genomic_DNA"/>
</dbReference>
<dbReference type="AlphaFoldDB" id="A0A0K9NMF5"/>
<reference evidence="2" key="1">
    <citation type="journal article" date="2016" name="Nature">
        <title>The genome of the seagrass Zostera marina reveals angiosperm adaptation to the sea.</title>
        <authorList>
            <person name="Olsen J.L."/>
            <person name="Rouze P."/>
            <person name="Verhelst B."/>
            <person name="Lin Y.-C."/>
            <person name="Bayer T."/>
            <person name="Collen J."/>
            <person name="Dattolo E."/>
            <person name="De Paoli E."/>
            <person name="Dittami S."/>
            <person name="Maumus F."/>
            <person name="Michel G."/>
            <person name="Kersting A."/>
            <person name="Lauritano C."/>
            <person name="Lohaus R."/>
            <person name="Toepel M."/>
            <person name="Tonon T."/>
            <person name="Vanneste K."/>
            <person name="Amirebrahimi M."/>
            <person name="Brakel J."/>
            <person name="Bostroem C."/>
            <person name="Chovatia M."/>
            <person name="Grimwood J."/>
            <person name="Jenkins J.W."/>
            <person name="Jueterbock A."/>
            <person name="Mraz A."/>
            <person name="Stam W.T."/>
            <person name="Tice H."/>
            <person name="Bornberg-Bauer E."/>
            <person name="Green P.J."/>
            <person name="Pearson G.A."/>
            <person name="Procaccini G."/>
            <person name="Duarte C.M."/>
            <person name="Schmutz J."/>
            <person name="Reusch T.B.H."/>
            <person name="Van de Peer Y."/>
        </authorList>
    </citation>
    <scope>NUCLEOTIDE SEQUENCE [LARGE SCALE GENOMIC DNA]</scope>
    <source>
        <strain evidence="2">cv. Finnish</strain>
    </source>
</reference>